<accession>A0A1J5SYJ0</accession>
<comment type="catalytic activity">
    <reaction evidence="10">
        <text>a UDP-3-O-[(3R)-3-hydroxyacyl]-N-acetyl-alpha-D-glucosamine + H2O = a UDP-3-O-[(3R)-3-hydroxyacyl]-alpha-D-glucosamine + acetate</text>
        <dbReference type="Rhea" id="RHEA:67816"/>
        <dbReference type="ChEBI" id="CHEBI:15377"/>
        <dbReference type="ChEBI" id="CHEBI:30089"/>
        <dbReference type="ChEBI" id="CHEBI:137740"/>
        <dbReference type="ChEBI" id="CHEBI:173225"/>
        <dbReference type="EC" id="3.5.1.108"/>
    </reaction>
</comment>
<comment type="cofactor">
    <cofactor evidence="1">
        <name>Zn(2+)</name>
        <dbReference type="ChEBI" id="CHEBI:29105"/>
    </cofactor>
</comment>
<dbReference type="InterPro" id="IPR011334">
    <property type="entry name" value="UDP-acyl_GlcNac_deAcase_C"/>
</dbReference>
<evidence type="ECO:0000256" key="6">
    <source>
        <dbReference type="ARBA" id="ARBA00022723"/>
    </source>
</evidence>
<evidence type="ECO:0000256" key="3">
    <source>
        <dbReference type="ARBA" id="ARBA00012745"/>
    </source>
</evidence>
<comment type="pathway">
    <text evidence="2">Glycolipid biosynthesis; lipid IV(A) biosynthesis; lipid IV(A) from (3R)-3-hydroxytetradecanoyl-[acyl-carrier-protein] and UDP-N-acetyl-alpha-D-glucosamine: step 2/6.</text>
</comment>
<keyword evidence="5" id="KW-0441">Lipid A biosynthesis</keyword>
<dbReference type="InterPro" id="IPR004463">
    <property type="entry name" value="UDP-acyl_GlcNac_deAcase"/>
</dbReference>
<evidence type="ECO:0000256" key="7">
    <source>
        <dbReference type="ARBA" id="ARBA00022801"/>
    </source>
</evidence>
<gene>
    <name evidence="11" type="primary">lpxC_7</name>
    <name evidence="11" type="ORF">GALL_112750</name>
</gene>
<evidence type="ECO:0000256" key="4">
    <source>
        <dbReference type="ARBA" id="ARBA00022516"/>
    </source>
</evidence>
<evidence type="ECO:0000256" key="9">
    <source>
        <dbReference type="ARBA" id="ARBA00023098"/>
    </source>
</evidence>
<dbReference type="GO" id="GO:0016020">
    <property type="term" value="C:membrane"/>
    <property type="evidence" value="ECO:0007669"/>
    <property type="project" value="GOC"/>
</dbReference>
<evidence type="ECO:0000256" key="2">
    <source>
        <dbReference type="ARBA" id="ARBA00005002"/>
    </source>
</evidence>
<comment type="caution">
    <text evidence="11">The sequence shown here is derived from an EMBL/GenBank/DDBJ whole genome shotgun (WGS) entry which is preliminary data.</text>
</comment>
<dbReference type="GO" id="GO:0103117">
    <property type="term" value="F:UDP-3-O-acyl-N-acetylglucosamine deacetylase activity"/>
    <property type="evidence" value="ECO:0007669"/>
    <property type="project" value="UniProtKB-EC"/>
</dbReference>
<keyword evidence="4" id="KW-0444">Lipid biosynthesis</keyword>
<dbReference type="GO" id="GO:0046872">
    <property type="term" value="F:metal ion binding"/>
    <property type="evidence" value="ECO:0007669"/>
    <property type="project" value="UniProtKB-KW"/>
</dbReference>
<sequence>MLKQRTLKKAISATGVGLHNGEKVTLTLRPAAPNTGIVFKRVDLPQPNEILAIPSAVNDTRLCSALEADGVRVATVEHIMSALAGLGVDNVYVDVDASEIPIMDGSSGPFVFLLQEAGIVEQSAAKKFIRVKKTVEVIEGDKWVRFEPYHGFKIDFTIAFNHPVFEHSGNNVKIDFASDSYIKEISRARTFGFMHEVEYLRSNGLARGGSLENAVVLDEYRVLNVDGLRYDDEFVKHKALDAIGDLYMLGHPILGAFYAYKSGHALNNQLLRVLLKDETAWEYVTFDKAEDAPAAFLSQSKQLALEPIF</sequence>
<dbReference type="SUPFAM" id="SSF54211">
    <property type="entry name" value="Ribosomal protein S5 domain 2-like"/>
    <property type="match status" value="2"/>
</dbReference>
<dbReference type="Gene3D" id="3.30.1700.10">
    <property type="entry name" value="lpxc deacetylase, domain 2"/>
    <property type="match status" value="1"/>
</dbReference>
<evidence type="ECO:0000256" key="1">
    <source>
        <dbReference type="ARBA" id="ARBA00001947"/>
    </source>
</evidence>
<dbReference type="PANTHER" id="PTHR33694:SF1">
    <property type="entry name" value="UDP-3-O-ACYL-N-ACETYLGLUCOSAMINE DEACETYLASE 1, MITOCHONDRIAL-RELATED"/>
    <property type="match status" value="1"/>
</dbReference>
<proteinExistence type="inferred from homology"/>
<dbReference type="Pfam" id="PF03331">
    <property type="entry name" value="LpxC"/>
    <property type="match status" value="1"/>
</dbReference>
<evidence type="ECO:0000313" key="11">
    <source>
        <dbReference type="EMBL" id="OIR06668.1"/>
    </source>
</evidence>
<dbReference type="EMBL" id="MLJW01000042">
    <property type="protein sequence ID" value="OIR06668.1"/>
    <property type="molecule type" value="Genomic_DNA"/>
</dbReference>
<dbReference type="GO" id="GO:0009245">
    <property type="term" value="P:lipid A biosynthetic process"/>
    <property type="evidence" value="ECO:0007669"/>
    <property type="project" value="UniProtKB-KW"/>
</dbReference>
<dbReference type="PANTHER" id="PTHR33694">
    <property type="entry name" value="UDP-3-O-ACYL-N-ACETYLGLUCOSAMINE DEACETYLASE 1, MITOCHONDRIAL-RELATED"/>
    <property type="match status" value="1"/>
</dbReference>
<evidence type="ECO:0000256" key="8">
    <source>
        <dbReference type="ARBA" id="ARBA00022833"/>
    </source>
</evidence>
<dbReference type="InterPro" id="IPR020568">
    <property type="entry name" value="Ribosomal_Su5_D2-typ_SF"/>
</dbReference>
<dbReference type="UniPathway" id="UPA00359">
    <property type="reaction ID" value="UER00478"/>
</dbReference>
<dbReference type="InterPro" id="IPR015870">
    <property type="entry name" value="UDP-acyl_N-AcGlcN_deAcase_N"/>
</dbReference>
<reference evidence="11" key="1">
    <citation type="submission" date="2016-10" db="EMBL/GenBank/DDBJ databases">
        <title>Sequence of Gallionella enrichment culture.</title>
        <authorList>
            <person name="Poehlein A."/>
            <person name="Muehling M."/>
            <person name="Daniel R."/>
        </authorList>
    </citation>
    <scope>NUCLEOTIDE SEQUENCE</scope>
</reference>
<dbReference type="HAMAP" id="MF_00388">
    <property type="entry name" value="LpxC"/>
    <property type="match status" value="1"/>
</dbReference>
<dbReference type="Gene3D" id="3.30.230.20">
    <property type="entry name" value="lpxc deacetylase, domain 1"/>
    <property type="match status" value="1"/>
</dbReference>
<dbReference type="AlphaFoldDB" id="A0A1J5SYJ0"/>
<organism evidence="11">
    <name type="scientific">mine drainage metagenome</name>
    <dbReference type="NCBI Taxonomy" id="410659"/>
    <lineage>
        <taxon>unclassified sequences</taxon>
        <taxon>metagenomes</taxon>
        <taxon>ecological metagenomes</taxon>
    </lineage>
</organism>
<dbReference type="EC" id="3.5.1.108" evidence="3"/>
<keyword evidence="9" id="KW-0443">Lipid metabolism</keyword>
<dbReference type="NCBIfam" id="TIGR00325">
    <property type="entry name" value="lpxC"/>
    <property type="match status" value="1"/>
</dbReference>
<keyword evidence="7 11" id="KW-0378">Hydrolase</keyword>
<protein>
    <recommendedName>
        <fullName evidence="3">UDP-3-O-acyl-N-acetylglucosamine deacetylase</fullName>
        <ecNumber evidence="3">3.5.1.108</ecNumber>
    </recommendedName>
</protein>
<name>A0A1J5SYJ0_9ZZZZ</name>
<keyword evidence="6" id="KW-0479">Metal-binding</keyword>
<evidence type="ECO:0000256" key="5">
    <source>
        <dbReference type="ARBA" id="ARBA00022556"/>
    </source>
</evidence>
<evidence type="ECO:0000256" key="10">
    <source>
        <dbReference type="ARBA" id="ARBA00024535"/>
    </source>
</evidence>
<keyword evidence="8" id="KW-0862">Zinc</keyword>